<accession>A0A8T2T2A3</accession>
<feature type="signal peptide" evidence="1">
    <location>
        <begin position="1"/>
        <end position="28"/>
    </location>
</feature>
<protein>
    <submittedName>
        <fullName evidence="2">Uncharacterized protein</fullName>
    </submittedName>
</protein>
<keyword evidence="3" id="KW-1185">Reference proteome</keyword>
<proteinExistence type="predicted"/>
<organism evidence="2 3">
    <name type="scientific">Ceratopteris richardii</name>
    <name type="common">Triangle waterfern</name>
    <dbReference type="NCBI Taxonomy" id="49495"/>
    <lineage>
        <taxon>Eukaryota</taxon>
        <taxon>Viridiplantae</taxon>
        <taxon>Streptophyta</taxon>
        <taxon>Embryophyta</taxon>
        <taxon>Tracheophyta</taxon>
        <taxon>Polypodiopsida</taxon>
        <taxon>Polypodiidae</taxon>
        <taxon>Polypodiales</taxon>
        <taxon>Pteridineae</taxon>
        <taxon>Pteridaceae</taxon>
        <taxon>Parkerioideae</taxon>
        <taxon>Ceratopteris</taxon>
    </lineage>
</organism>
<dbReference type="Proteomes" id="UP000825935">
    <property type="component" value="Chromosome 16"/>
</dbReference>
<evidence type="ECO:0000313" key="2">
    <source>
        <dbReference type="EMBL" id="KAH7388073.1"/>
    </source>
</evidence>
<dbReference type="OrthoDB" id="10389595at2759"/>
<dbReference type="AlphaFoldDB" id="A0A8T2T2A3"/>
<evidence type="ECO:0000256" key="1">
    <source>
        <dbReference type="SAM" id="SignalP"/>
    </source>
</evidence>
<gene>
    <name evidence="2" type="ORF">KP509_16G056200</name>
</gene>
<comment type="caution">
    <text evidence="2">The sequence shown here is derived from an EMBL/GenBank/DDBJ whole genome shotgun (WGS) entry which is preliminary data.</text>
</comment>
<reference evidence="2" key="1">
    <citation type="submission" date="2021-08" db="EMBL/GenBank/DDBJ databases">
        <title>WGS assembly of Ceratopteris richardii.</title>
        <authorList>
            <person name="Marchant D.B."/>
            <person name="Chen G."/>
            <person name="Jenkins J."/>
            <person name="Shu S."/>
            <person name="Leebens-Mack J."/>
            <person name="Grimwood J."/>
            <person name="Schmutz J."/>
            <person name="Soltis P."/>
            <person name="Soltis D."/>
            <person name="Chen Z.-H."/>
        </authorList>
    </citation>
    <scope>NUCLEOTIDE SEQUENCE</scope>
    <source>
        <strain evidence="2">Whitten #5841</strain>
        <tissue evidence="2">Leaf</tissue>
    </source>
</reference>
<sequence length="134" mass="14586">MKEVAASITNRLPRLFVVLPLIICSACSYSTHVPLIETCHCGNGPSLCSIQDIITFTTPDSSSRARRYFVSVMNNCMHCKASWVAVESSIPGYPTLLKNGAALNPWETVQVGPNPGPAKPHLPTQVNFTCIIRD</sequence>
<name>A0A8T2T2A3_CERRI</name>
<keyword evidence="1" id="KW-0732">Signal</keyword>
<dbReference type="EMBL" id="CM035421">
    <property type="protein sequence ID" value="KAH7388073.1"/>
    <property type="molecule type" value="Genomic_DNA"/>
</dbReference>
<evidence type="ECO:0000313" key="3">
    <source>
        <dbReference type="Proteomes" id="UP000825935"/>
    </source>
</evidence>
<feature type="chain" id="PRO_5035850580" evidence="1">
    <location>
        <begin position="29"/>
        <end position="134"/>
    </location>
</feature>